<organism evidence="1 2">
    <name type="scientific">Acetobacter persici</name>
    <dbReference type="NCBI Taxonomy" id="1076596"/>
    <lineage>
        <taxon>Bacteria</taxon>
        <taxon>Pseudomonadati</taxon>
        <taxon>Pseudomonadota</taxon>
        <taxon>Alphaproteobacteria</taxon>
        <taxon>Acetobacterales</taxon>
        <taxon>Acetobacteraceae</taxon>
        <taxon>Acetobacter</taxon>
    </lineage>
</organism>
<reference evidence="1 2" key="1">
    <citation type="journal article" date="2020" name="Cell Rep.">
        <title>Local necrotic cells trigger systemic immune activation via gut microbiome dysbiosis in Drosophila.</title>
        <authorList>
            <person name="Kosakamoto H."/>
            <person name="Yamauchi T."/>
            <person name="Akuzawa-Tokita Y."/>
            <person name="Nishimura K."/>
            <person name="Soga T."/>
            <person name="Murakami T."/>
            <person name="Mori H."/>
            <person name="Yamamoto K."/>
            <person name="Miyazaki R."/>
            <person name="Koto A."/>
            <person name="Miura M."/>
            <person name="Obata F."/>
        </authorList>
    </citation>
    <scope>NUCLEOTIDE SEQUENCE [LARGE SCALE GENOMIC DNA]</scope>
    <source>
        <strain evidence="1 2">Ai</strain>
    </source>
</reference>
<keyword evidence="2" id="KW-1185">Reference proteome</keyword>
<proteinExistence type="predicted"/>
<evidence type="ECO:0000313" key="1">
    <source>
        <dbReference type="EMBL" id="GFE94051.1"/>
    </source>
</evidence>
<evidence type="ECO:0000313" key="2">
    <source>
        <dbReference type="Proteomes" id="UP000548726"/>
    </source>
</evidence>
<dbReference type="EMBL" id="BLJP01000008">
    <property type="protein sequence ID" value="GFE94051.1"/>
    <property type="molecule type" value="Genomic_DNA"/>
</dbReference>
<accession>A0A6V8I922</accession>
<comment type="caution">
    <text evidence="1">The sequence shown here is derived from an EMBL/GenBank/DDBJ whole genome shotgun (WGS) entry which is preliminary data.</text>
</comment>
<dbReference type="AlphaFoldDB" id="A0A6V8I922"/>
<name>A0A6V8I922_9PROT</name>
<gene>
    <name evidence="1" type="ORF">DmAi_21100</name>
</gene>
<dbReference type="Proteomes" id="UP000548726">
    <property type="component" value="Unassembled WGS sequence"/>
</dbReference>
<protein>
    <submittedName>
        <fullName evidence="1">Uncharacterized protein</fullName>
    </submittedName>
</protein>
<dbReference type="RefSeq" id="WP_179194487.1">
    <property type="nucleotide sequence ID" value="NZ_JOPC01000002.1"/>
</dbReference>
<sequence>MIAMPYPSAGSLLPIPVLFPINEVSAARFGRRTPDPHDRPAALPSMVHGSNRRGAVVTIEIYERLPSTEDRLINGVKLSDAPECLGFLDFRCASFFMSMCASLGRCLDCYGNALPDQAYSEFGNEEYFLNKVSINPKFLIEYYENRNYYYKKIILMLKSGRIKAYGKRHIEESIWHEIPCSYFSFDCKILFHKNKIISEGIVFFDVRIICIDGLPIGCAMIAYGDQEFIEPLVAGPAYFYGTDFSIPRCTIPIDLIREFLKLFRPIMAGGMLRACYSDTDEEVLPVVWEHCKISLQNSAISTASKQWKKVSIYTPHPPVKRDGKEVSSVYMSKRKTIEIEDKHKKYISRGYGSNDAHLAQKMHELISTGQAQNVHRAAWMLVDKAEGNSLDKSKVQRLMGVYNKTYPYSG</sequence>